<name>A0A512D7D5_9CELL</name>
<evidence type="ECO:0000313" key="1">
    <source>
        <dbReference type="EMBL" id="GEO32379.1"/>
    </source>
</evidence>
<reference evidence="1 2" key="1">
    <citation type="submission" date="2019-07" db="EMBL/GenBank/DDBJ databases">
        <title>Whole genome shotgun sequence of Cellulomonas aerilata NBRC 106308.</title>
        <authorList>
            <person name="Hosoyama A."/>
            <person name="Uohara A."/>
            <person name="Ohji S."/>
            <person name="Ichikawa N."/>
        </authorList>
    </citation>
    <scope>NUCLEOTIDE SEQUENCE [LARGE SCALE GENOMIC DNA]</scope>
    <source>
        <strain evidence="1 2">NBRC 106308</strain>
    </source>
</reference>
<dbReference type="EMBL" id="BJYY01000001">
    <property type="protein sequence ID" value="GEO32379.1"/>
    <property type="molecule type" value="Genomic_DNA"/>
</dbReference>
<dbReference type="InterPro" id="IPR007612">
    <property type="entry name" value="LOR"/>
</dbReference>
<keyword evidence="2" id="KW-1185">Reference proteome</keyword>
<sequence length="200" mass="22496">MSEQSLIGIERFAVDQKITMMVNRYQIRELDAEGRPGAVLAVAQQKRMAFKEQVTFYTDEDRRTPVFSFRARQRMDLGATYDVTDARGNPLGEFRKDFAQSLLRSTWHLQSAGVDAVGQERDATIALLRRGWELLPVLNDLPSPFLFHFDFADRGTGAVVMSSERRRALRDRYVVTVPGGVLDGRVAAAMAVALDALQSR</sequence>
<gene>
    <name evidence="1" type="ORF">CAE01nite_01040</name>
</gene>
<proteinExistence type="predicted"/>
<dbReference type="Proteomes" id="UP000321181">
    <property type="component" value="Unassembled WGS sequence"/>
</dbReference>
<dbReference type="AlphaFoldDB" id="A0A512D7D5"/>
<protein>
    <submittedName>
        <fullName evidence="1">Uncharacterized protein</fullName>
    </submittedName>
</protein>
<dbReference type="RefSeq" id="WP_222595779.1">
    <property type="nucleotide sequence ID" value="NZ_BAAARM010000001.1"/>
</dbReference>
<organism evidence="1 2">
    <name type="scientific">Cellulomonas aerilata</name>
    <dbReference type="NCBI Taxonomy" id="515326"/>
    <lineage>
        <taxon>Bacteria</taxon>
        <taxon>Bacillati</taxon>
        <taxon>Actinomycetota</taxon>
        <taxon>Actinomycetes</taxon>
        <taxon>Micrococcales</taxon>
        <taxon>Cellulomonadaceae</taxon>
        <taxon>Cellulomonas</taxon>
    </lineage>
</organism>
<accession>A0A512D7D5</accession>
<comment type="caution">
    <text evidence="1">The sequence shown here is derived from an EMBL/GenBank/DDBJ whole genome shotgun (WGS) entry which is preliminary data.</text>
</comment>
<evidence type="ECO:0000313" key="2">
    <source>
        <dbReference type="Proteomes" id="UP000321181"/>
    </source>
</evidence>
<dbReference type="Pfam" id="PF04525">
    <property type="entry name" value="LOR"/>
    <property type="match status" value="1"/>
</dbReference>